<dbReference type="EMBL" id="MGGD01000053">
    <property type="protein sequence ID" value="OGM19854.1"/>
    <property type="molecule type" value="Genomic_DNA"/>
</dbReference>
<reference evidence="3 4" key="1">
    <citation type="journal article" date="2016" name="Nat. Commun.">
        <title>Thousands of microbial genomes shed light on interconnected biogeochemical processes in an aquifer system.</title>
        <authorList>
            <person name="Anantharaman K."/>
            <person name="Brown C.T."/>
            <person name="Hug L.A."/>
            <person name="Sharon I."/>
            <person name="Castelle C.J."/>
            <person name="Probst A.J."/>
            <person name="Thomas B.C."/>
            <person name="Singh A."/>
            <person name="Wilkins M.J."/>
            <person name="Karaoz U."/>
            <person name="Brodie E.L."/>
            <person name="Williams K.H."/>
            <person name="Hubbard S.S."/>
            <person name="Banfield J.F."/>
        </authorList>
    </citation>
    <scope>NUCLEOTIDE SEQUENCE [LARGE SCALE GENOMIC DNA]</scope>
</reference>
<dbReference type="Proteomes" id="UP000176741">
    <property type="component" value="Unassembled WGS sequence"/>
</dbReference>
<dbReference type="GO" id="GO:0006508">
    <property type="term" value="P:proteolysis"/>
    <property type="evidence" value="ECO:0007669"/>
    <property type="project" value="InterPro"/>
</dbReference>
<dbReference type="InterPro" id="IPR019734">
    <property type="entry name" value="TPR_rpt"/>
</dbReference>
<organism evidence="3 4">
    <name type="scientific">Candidatus Woesebacteria bacterium RIFCSPHIGHO2_01_FULL_38_26b</name>
    <dbReference type="NCBI Taxonomy" id="1802491"/>
    <lineage>
        <taxon>Bacteria</taxon>
        <taxon>Candidatus Woeseibacteriota</taxon>
    </lineage>
</organism>
<accession>A0A1F7XXS4</accession>
<dbReference type="InterPro" id="IPR039564">
    <property type="entry name" value="Peptidase_C39-like"/>
</dbReference>
<evidence type="ECO:0000256" key="1">
    <source>
        <dbReference type="PROSITE-ProRule" id="PRU00339"/>
    </source>
</evidence>
<dbReference type="SUPFAM" id="SSF48452">
    <property type="entry name" value="TPR-like"/>
    <property type="match status" value="1"/>
</dbReference>
<dbReference type="Gene3D" id="1.25.40.10">
    <property type="entry name" value="Tetratricopeptide repeat domain"/>
    <property type="match status" value="1"/>
</dbReference>
<dbReference type="Gene3D" id="3.90.70.10">
    <property type="entry name" value="Cysteine proteinases"/>
    <property type="match status" value="1"/>
</dbReference>
<feature type="repeat" description="TPR" evidence="1">
    <location>
        <begin position="331"/>
        <end position="364"/>
    </location>
</feature>
<dbReference type="PROSITE" id="PS50005">
    <property type="entry name" value="TPR"/>
    <property type="match status" value="2"/>
</dbReference>
<dbReference type="InterPro" id="IPR011990">
    <property type="entry name" value="TPR-like_helical_dom_sf"/>
</dbReference>
<sequence>MKKKNFVLLITALFIIVAIGILFLQSQKKPPLETKFVQRAEEQSKDSGVENNGKLQSDIQIKDPGTYTLVSNPKHTYQTFNNCGPATLSMILSFYGRDVSQKELGEQMRPYQISSGDNDDKTIFTYEFVEWAKKYGSEAIGRVNGDIELLKKFTANGIPVVVKTWLHINEDIGHFRIVRGFDEEKQYIIQDDSYEGPNRKISYYDFLSMWQPFNYAYVIVYTGEQKELVETILGEELDEGQMWNNALIRAQKESELDATNAYPVFNMSTSYYHLGNYQKSVESFEKVEKRLPKRMLWYQIEPIQAYYKLENYERVNQIIDKVLTNGNRAYSELYQIRGEMFLLQGKNEAAKSEFEKALYYNNNYSPASEALKKL</sequence>
<protein>
    <recommendedName>
        <fullName evidence="2">Peptidase C39 domain-containing protein</fullName>
    </recommendedName>
</protein>
<evidence type="ECO:0000313" key="4">
    <source>
        <dbReference type="Proteomes" id="UP000176741"/>
    </source>
</evidence>
<dbReference type="InterPro" id="IPR005074">
    <property type="entry name" value="Peptidase_C39"/>
</dbReference>
<feature type="repeat" description="TPR" evidence="1">
    <location>
        <begin position="261"/>
        <end position="294"/>
    </location>
</feature>
<feature type="domain" description="Peptidase C39" evidence="2">
    <location>
        <begin position="78"/>
        <end position="217"/>
    </location>
</feature>
<dbReference type="GO" id="GO:0005524">
    <property type="term" value="F:ATP binding"/>
    <property type="evidence" value="ECO:0007669"/>
    <property type="project" value="InterPro"/>
</dbReference>
<dbReference type="SMART" id="SM00028">
    <property type="entry name" value="TPR"/>
    <property type="match status" value="2"/>
</dbReference>
<dbReference type="PROSITE" id="PS50990">
    <property type="entry name" value="PEPTIDASE_C39"/>
    <property type="match status" value="1"/>
</dbReference>
<evidence type="ECO:0000259" key="2">
    <source>
        <dbReference type="PROSITE" id="PS50990"/>
    </source>
</evidence>
<proteinExistence type="predicted"/>
<evidence type="ECO:0000313" key="3">
    <source>
        <dbReference type="EMBL" id="OGM19854.1"/>
    </source>
</evidence>
<dbReference type="GO" id="GO:0016020">
    <property type="term" value="C:membrane"/>
    <property type="evidence" value="ECO:0007669"/>
    <property type="project" value="InterPro"/>
</dbReference>
<dbReference type="AlphaFoldDB" id="A0A1F7XXS4"/>
<dbReference type="GO" id="GO:0008233">
    <property type="term" value="F:peptidase activity"/>
    <property type="evidence" value="ECO:0007669"/>
    <property type="project" value="InterPro"/>
</dbReference>
<keyword evidence="1" id="KW-0802">TPR repeat</keyword>
<dbReference type="Pfam" id="PF13529">
    <property type="entry name" value="Peptidase_C39_2"/>
    <property type="match status" value="1"/>
</dbReference>
<gene>
    <name evidence="3" type="ORF">A2771_01935</name>
</gene>
<comment type="caution">
    <text evidence="3">The sequence shown here is derived from an EMBL/GenBank/DDBJ whole genome shotgun (WGS) entry which is preliminary data.</text>
</comment>
<name>A0A1F7XXS4_9BACT</name>
<dbReference type="Pfam" id="PF13181">
    <property type="entry name" value="TPR_8"/>
    <property type="match status" value="2"/>
</dbReference>